<dbReference type="GeneID" id="106123788"/>
<reference evidence="1" key="1">
    <citation type="submission" date="2025-08" db="UniProtKB">
        <authorList>
            <consortium name="RefSeq"/>
        </authorList>
    </citation>
    <scope>IDENTIFICATION</scope>
</reference>
<dbReference type="Proteomes" id="UP000694872">
    <property type="component" value="Unplaced"/>
</dbReference>
<dbReference type="RefSeq" id="XP_013175649.1">
    <property type="nucleotide sequence ID" value="XM_013320195.1"/>
</dbReference>
<sequence length="804" mass="93490">MLTMKDMALKMANNETQSRSQIEEYWSEHFLSKFGLEYIKYDILIKKRECKNKDILKDRAIQKIAQVLRIEANENNIMNMCIKFRQEILLLLRCVVRQCFLIGWDMKEKWQMDFALLLMPPWLRTVEMELVMLPQAVLMECVAVTAETAVTTRFKVLLEEGGSVVFPRWDTFDAGDFKKVSAYYNISRTEARDVWSGMCSKSRQRIMQEVQCREGSREVNFEVTDLLLLHDLTFRLVTPESLSKPKQLQKLTTLYQCVLKRNVENVLRNERPRLLEVWMQVLAEYPFSMGFSSVVYIQRQWYELKQLARSEVLAFHLQQPRPHHHPHPLLLSIVANFRHIVQEPLPKWSEFVTSKMVVKFKDITKTLSKKVLEGWMDELIKATEQSGIQNKSLQKHICIVQPLNSNKNIIKINKETQTNTIESNKLMENTSNENNIINQNIKDKESENLNKSDLNIDNMNECVASIHSSVANKINVEGNIDFNVFNNIDPTKAKKCFIFDSDSDSETLSAISLNETDRQTFQTELNSDMSQTSEDSKVLDWFKENGEKSKQIKENLQSKIDPKLRKEITIPLIRCDEIPAWKKYYKNNTININNIKNELCSLKCKNKKINTTKILKRQTRSNNSIYYDLNINCEGLSENFLRNNKNKLLFKLCKRLSVNLQRFTHKQRTLCRRRKKIQLTDIEEVRKINSTILTAEVAPVSITKCDPPSEGDFGILSDESMIEVTNDNVIDALELDELFNKLPVPSLTSINLDKPTETTNIATGHDNINSEQNKTNTKEENYEDLNKKILYIIMNGPVKTKQNP</sequence>
<dbReference type="KEGG" id="pxu:106123788"/>
<gene>
    <name evidence="1" type="primary">LOC106123788</name>
</gene>
<protein>
    <submittedName>
        <fullName evidence="1">Uncharacterized protein LOC106123788</fullName>
    </submittedName>
</protein>
<organism evidence="1">
    <name type="scientific">Papilio xuthus</name>
    <name type="common">Asian swallowtail butterfly</name>
    <dbReference type="NCBI Taxonomy" id="66420"/>
    <lineage>
        <taxon>Eukaryota</taxon>
        <taxon>Metazoa</taxon>
        <taxon>Ecdysozoa</taxon>
        <taxon>Arthropoda</taxon>
        <taxon>Hexapoda</taxon>
        <taxon>Insecta</taxon>
        <taxon>Pterygota</taxon>
        <taxon>Neoptera</taxon>
        <taxon>Endopterygota</taxon>
        <taxon>Lepidoptera</taxon>
        <taxon>Glossata</taxon>
        <taxon>Ditrysia</taxon>
        <taxon>Papilionoidea</taxon>
        <taxon>Papilionidae</taxon>
        <taxon>Papilioninae</taxon>
        <taxon>Papilio</taxon>
    </lineage>
</organism>
<name>A0AAJ7EFQ2_PAPXU</name>
<accession>A0AAJ7EFQ2</accession>
<evidence type="ECO:0000313" key="1">
    <source>
        <dbReference type="RefSeq" id="XP_013175649.1"/>
    </source>
</evidence>
<proteinExistence type="predicted"/>
<dbReference type="AlphaFoldDB" id="A0AAJ7EFQ2"/>